<dbReference type="AlphaFoldDB" id="A0A562PBG6"/>
<reference evidence="3 4" key="1">
    <citation type="journal article" date="2015" name="Stand. Genomic Sci.">
        <title>Genomic Encyclopedia of Bacterial and Archaeal Type Strains, Phase III: the genomes of soil and plant-associated and newly described type strains.</title>
        <authorList>
            <person name="Whitman W.B."/>
            <person name="Woyke T."/>
            <person name="Klenk H.P."/>
            <person name="Zhou Y."/>
            <person name="Lilburn T.G."/>
            <person name="Beck B.J."/>
            <person name="De Vos P."/>
            <person name="Vandamme P."/>
            <person name="Eisen J.A."/>
            <person name="Garrity G."/>
            <person name="Hugenholtz P."/>
            <person name="Kyrpides N.C."/>
        </authorList>
    </citation>
    <scope>NUCLEOTIDE SEQUENCE [LARGE SCALE GENOMIC DNA]</scope>
    <source>
        <strain evidence="3 4">CGMCC 1.10685</strain>
    </source>
</reference>
<sequence>MRLTAYTDYALRTLLYLADRRDRLVTIAEIAEYHGIPKNHLTKVVHQLGQAGVLRTVRGRQGGIALGAAPEDIRIGTVVRGTEEVCMAPCFSAHAPACPEAGRCGLQGVLGRATRAWMAELDGVTLAEVMGKENVRVRAGDAATAKTGDSPRAGTVPSDADALCEIAQQPLASAGRGD</sequence>
<evidence type="ECO:0000313" key="5">
    <source>
        <dbReference type="Proteomes" id="UP000437862"/>
    </source>
</evidence>
<dbReference type="Proteomes" id="UP000437862">
    <property type="component" value="Chromosome"/>
</dbReference>
<keyword evidence="1" id="KW-0238">DNA-binding</keyword>
<reference evidence="2 5" key="3">
    <citation type="submission" date="2019-12" db="EMBL/GenBank/DDBJ databases">
        <title>Draft Genome Sequences of Six Type Strains of the Genus Massilia.</title>
        <authorList>
            <person name="Miess H."/>
            <person name="Frediansyah A."/>
            <person name="Goeker M."/>
            <person name="Gross H."/>
        </authorList>
    </citation>
    <scope>NUCLEOTIDE SEQUENCE [LARGE SCALE GENOMIC DNA]</scope>
    <source>
        <strain evidence="2 5">DSM 26639</strain>
    </source>
</reference>
<gene>
    <name evidence="2" type="ORF">GO485_02300</name>
    <name evidence="3" type="ORF">IP92_05680</name>
</gene>
<dbReference type="GO" id="GO:0005829">
    <property type="term" value="C:cytosol"/>
    <property type="evidence" value="ECO:0007669"/>
    <property type="project" value="TreeGrafter"/>
</dbReference>
<dbReference type="InterPro" id="IPR036388">
    <property type="entry name" value="WH-like_DNA-bd_sf"/>
</dbReference>
<dbReference type="OrthoDB" id="9795923at2"/>
<dbReference type="PANTHER" id="PTHR33221">
    <property type="entry name" value="WINGED HELIX-TURN-HELIX TRANSCRIPTIONAL REGULATOR, RRF2 FAMILY"/>
    <property type="match status" value="1"/>
</dbReference>
<evidence type="ECO:0000313" key="3">
    <source>
        <dbReference type="EMBL" id="TWI41815.1"/>
    </source>
</evidence>
<dbReference type="InterPro" id="IPR000944">
    <property type="entry name" value="Tscrpt_reg_Rrf2"/>
</dbReference>
<dbReference type="GO" id="GO:0003700">
    <property type="term" value="F:DNA-binding transcription factor activity"/>
    <property type="evidence" value="ECO:0007669"/>
    <property type="project" value="TreeGrafter"/>
</dbReference>
<dbReference type="RefSeq" id="WP_145881762.1">
    <property type="nucleotide sequence ID" value="NZ_CP046904.1"/>
</dbReference>
<dbReference type="EMBL" id="VLKW01000017">
    <property type="protein sequence ID" value="TWI41815.1"/>
    <property type="molecule type" value="Genomic_DNA"/>
</dbReference>
<dbReference type="SUPFAM" id="SSF46785">
    <property type="entry name" value="Winged helix' DNA-binding domain"/>
    <property type="match status" value="1"/>
</dbReference>
<evidence type="ECO:0000313" key="2">
    <source>
        <dbReference type="EMBL" id="QGZ37993.1"/>
    </source>
</evidence>
<evidence type="ECO:0000256" key="1">
    <source>
        <dbReference type="ARBA" id="ARBA00023125"/>
    </source>
</evidence>
<name>A0A562PBG6_9BURK</name>
<dbReference type="InterPro" id="IPR036390">
    <property type="entry name" value="WH_DNA-bd_sf"/>
</dbReference>
<evidence type="ECO:0000313" key="4">
    <source>
        <dbReference type="Proteomes" id="UP000315112"/>
    </source>
</evidence>
<reference evidence="3" key="2">
    <citation type="submission" date="2019-07" db="EMBL/GenBank/DDBJ databases">
        <authorList>
            <person name="Whitman W."/>
            <person name="Huntemann M."/>
            <person name="Clum A."/>
            <person name="Pillay M."/>
            <person name="Palaniappan K."/>
            <person name="Varghese N."/>
            <person name="Mikhailova N."/>
            <person name="Stamatis D."/>
            <person name="Reddy T."/>
            <person name="Daum C."/>
            <person name="Shapiro N."/>
            <person name="Ivanova N."/>
            <person name="Kyrpides N."/>
            <person name="Woyke T."/>
        </authorList>
    </citation>
    <scope>NUCLEOTIDE SEQUENCE</scope>
    <source>
        <strain evidence="3">CGMCC 1.10685</strain>
    </source>
</reference>
<dbReference type="PANTHER" id="PTHR33221:SF4">
    <property type="entry name" value="HTH-TYPE TRANSCRIPTIONAL REPRESSOR NSRR"/>
    <property type="match status" value="1"/>
</dbReference>
<organism evidence="3 4">
    <name type="scientific">Pseudoduganella flava</name>
    <dbReference type="NCBI Taxonomy" id="871742"/>
    <lineage>
        <taxon>Bacteria</taxon>
        <taxon>Pseudomonadati</taxon>
        <taxon>Pseudomonadota</taxon>
        <taxon>Betaproteobacteria</taxon>
        <taxon>Burkholderiales</taxon>
        <taxon>Oxalobacteraceae</taxon>
        <taxon>Telluria group</taxon>
        <taxon>Pseudoduganella</taxon>
    </lineage>
</organism>
<keyword evidence="5" id="KW-1185">Reference proteome</keyword>
<dbReference type="InterPro" id="IPR030489">
    <property type="entry name" value="TR_Rrf2-type_CS"/>
</dbReference>
<dbReference type="Proteomes" id="UP000315112">
    <property type="component" value="Unassembled WGS sequence"/>
</dbReference>
<accession>A0A562PBG6</accession>
<dbReference type="NCBIfam" id="TIGR00738">
    <property type="entry name" value="rrf2_super"/>
    <property type="match status" value="1"/>
</dbReference>
<dbReference type="Pfam" id="PF02082">
    <property type="entry name" value="Rrf2"/>
    <property type="match status" value="1"/>
</dbReference>
<dbReference type="GO" id="GO:0003677">
    <property type="term" value="F:DNA binding"/>
    <property type="evidence" value="ECO:0007669"/>
    <property type="project" value="UniProtKB-KW"/>
</dbReference>
<dbReference type="Gene3D" id="1.10.10.10">
    <property type="entry name" value="Winged helix-like DNA-binding domain superfamily/Winged helix DNA-binding domain"/>
    <property type="match status" value="1"/>
</dbReference>
<protein>
    <submittedName>
        <fullName evidence="2 3">Rrf2 family transcriptional regulator</fullName>
    </submittedName>
</protein>
<dbReference type="PROSITE" id="PS51197">
    <property type="entry name" value="HTH_RRF2_2"/>
    <property type="match status" value="1"/>
</dbReference>
<dbReference type="EMBL" id="CP046904">
    <property type="protein sequence ID" value="QGZ37993.1"/>
    <property type="molecule type" value="Genomic_DNA"/>
</dbReference>
<dbReference type="PROSITE" id="PS01332">
    <property type="entry name" value="HTH_RRF2_1"/>
    <property type="match status" value="1"/>
</dbReference>
<proteinExistence type="predicted"/>